<evidence type="ECO:0000313" key="2">
    <source>
        <dbReference type="EMBL" id="MBX0294591.1"/>
    </source>
</evidence>
<name>A0AAW4P951_9EURY</name>
<comment type="caution">
    <text evidence="2">The sequence shown here is derived from an EMBL/GenBank/DDBJ whole genome shotgun (WGS) entry which is preliminary data.</text>
</comment>
<reference evidence="2 3" key="1">
    <citation type="submission" date="2021-06" db="EMBL/GenBank/DDBJ databases">
        <title>Halomicroarcula sp. a new haloarchaeum isolated from saline soil.</title>
        <authorList>
            <person name="Duran-Viseras A."/>
            <person name="Sanchez-Porro C."/>
            <person name="Ventosa A."/>
        </authorList>
    </citation>
    <scope>NUCLEOTIDE SEQUENCE [LARGE SCALE GENOMIC DNA]</scope>
    <source>
        <strain evidence="2 3">F27</strain>
    </source>
</reference>
<keyword evidence="3" id="KW-1185">Reference proteome</keyword>
<proteinExistence type="predicted"/>
<dbReference type="EMBL" id="RKLT01000002">
    <property type="protein sequence ID" value="MBX0294591.1"/>
    <property type="molecule type" value="Genomic_DNA"/>
</dbReference>
<gene>
    <name evidence="2" type="ORF">EGH23_06810</name>
</gene>
<dbReference type="RefSeq" id="WP_220579273.1">
    <property type="nucleotide sequence ID" value="NZ_RKLT01000002.1"/>
</dbReference>
<keyword evidence="1" id="KW-1133">Transmembrane helix</keyword>
<dbReference type="InterPro" id="IPR055692">
    <property type="entry name" value="DUF7268"/>
</dbReference>
<protein>
    <submittedName>
        <fullName evidence="2">Uncharacterized protein</fullName>
    </submittedName>
</protein>
<feature type="transmembrane region" description="Helical" evidence="1">
    <location>
        <begin position="14"/>
        <end position="34"/>
    </location>
</feature>
<dbReference type="Pfam" id="PF23930">
    <property type="entry name" value="DUF7268"/>
    <property type="match status" value="1"/>
</dbReference>
<dbReference type="Proteomes" id="UP001430455">
    <property type="component" value="Unassembled WGS sequence"/>
</dbReference>
<feature type="transmembrane region" description="Helical" evidence="1">
    <location>
        <begin position="46"/>
        <end position="67"/>
    </location>
</feature>
<evidence type="ECO:0000256" key="1">
    <source>
        <dbReference type="SAM" id="Phobius"/>
    </source>
</evidence>
<dbReference type="AlphaFoldDB" id="A0AAW4P951"/>
<keyword evidence="1" id="KW-0472">Membrane</keyword>
<evidence type="ECO:0000313" key="3">
    <source>
        <dbReference type="Proteomes" id="UP001430455"/>
    </source>
</evidence>
<sequence>MSAGVEADGRDWRLLARAAGVGFAGAVLSFYALVAFGASPRDASELVFPLAALPFSLGLLGWSAVLLSGEAIETFSAELGVSESWTVESGRQGTALLVVFGLGGMVGAAVAGTPYGV</sequence>
<feature type="transmembrane region" description="Helical" evidence="1">
    <location>
        <begin position="95"/>
        <end position="115"/>
    </location>
</feature>
<keyword evidence="1" id="KW-0812">Transmembrane</keyword>
<accession>A0AAW4P951</accession>
<organism evidence="2 3">
    <name type="scientific">Haloarcula nitratireducens</name>
    <dbReference type="NCBI Taxonomy" id="2487749"/>
    <lineage>
        <taxon>Archaea</taxon>
        <taxon>Methanobacteriati</taxon>
        <taxon>Methanobacteriota</taxon>
        <taxon>Stenosarchaea group</taxon>
        <taxon>Halobacteria</taxon>
        <taxon>Halobacteriales</taxon>
        <taxon>Haloarculaceae</taxon>
        <taxon>Haloarcula</taxon>
    </lineage>
</organism>